<dbReference type="FunFam" id="1.10.150.120:FF:000013">
    <property type="entry name" value="Predicted protein"/>
    <property type="match status" value="1"/>
</dbReference>
<dbReference type="Pfam" id="PF01799">
    <property type="entry name" value="Fer2_2"/>
    <property type="match status" value="1"/>
</dbReference>
<dbReference type="SMART" id="SM01092">
    <property type="entry name" value="CO_deh_flav_C"/>
    <property type="match status" value="1"/>
</dbReference>
<dbReference type="InterPro" id="IPR008274">
    <property type="entry name" value="AldOxase/xan_DH_MoCoBD1"/>
</dbReference>
<dbReference type="PROSITE" id="PS51085">
    <property type="entry name" value="2FE2S_FER_2"/>
    <property type="match status" value="1"/>
</dbReference>
<dbReference type="Gene3D" id="3.30.390.50">
    <property type="entry name" value="CO dehydrogenase flavoprotein, C-terminal domain"/>
    <property type="match status" value="1"/>
</dbReference>
<dbReference type="Proteomes" id="UP000838412">
    <property type="component" value="Chromosome 1"/>
</dbReference>
<dbReference type="SUPFAM" id="SSF54665">
    <property type="entry name" value="CO dehydrogenase molybdoprotein N-domain-like"/>
    <property type="match status" value="1"/>
</dbReference>
<dbReference type="GO" id="GO:0016491">
    <property type="term" value="F:oxidoreductase activity"/>
    <property type="evidence" value="ECO:0007669"/>
    <property type="project" value="UniProtKB-KW"/>
</dbReference>
<dbReference type="Gene3D" id="3.30.465.10">
    <property type="match status" value="1"/>
</dbReference>
<evidence type="ECO:0000256" key="8">
    <source>
        <dbReference type="ARBA" id="ARBA00023002"/>
    </source>
</evidence>
<feature type="domain" description="FAD-binding PCMH-type" evidence="17">
    <location>
        <begin position="256"/>
        <end position="433"/>
    </location>
</feature>
<dbReference type="InterPro" id="IPR016167">
    <property type="entry name" value="FAD-bd_PCMH_sub1"/>
</dbReference>
<evidence type="ECO:0000313" key="19">
    <source>
        <dbReference type="Proteomes" id="UP000838412"/>
    </source>
</evidence>
<accession>A0A8J9VUM4</accession>
<dbReference type="Gene3D" id="3.30.43.10">
    <property type="entry name" value="Uridine Diphospho-n-acetylenolpyruvylglucosamine Reductase, domain 2"/>
    <property type="match status" value="1"/>
</dbReference>
<evidence type="ECO:0000256" key="6">
    <source>
        <dbReference type="ARBA" id="ARBA00022723"/>
    </source>
</evidence>
<dbReference type="OrthoDB" id="8300278at2759"/>
<dbReference type="GO" id="GO:0051537">
    <property type="term" value="F:2 iron, 2 sulfur cluster binding"/>
    <property type="evidence" value="ECO:0007669"/>
    <property type="project" value="UniProtKB-KW"/>
</dbReference>
<keyword evidence="10 15" id="KW-0411">Iron-sulfur</keyword>
<evidence type="ECO:0000256" key="12">
    <source>
        <dbReference type="ARBA" id="ARBA00034078"/>
    </source>
</evidence>
<evidence type="ECO:0000256" key="7">
    <source>
        <dbReference type="ARBA" id="ARBA00022827"/>
    </source>
</evidence>
<evidence type="ECO:0000256" key="3">
    <source>
        <dbReference type="ARBA" id="ARBA00022505"/>
    </source>
</evidence>
<dbReference type="Gene3D" id="3.90.1170.50">
    <property type="entry name" value="Aldehyde oxidase/xanthine dehydrogenase, a/b hammerhead"/>
    <property type="match status" value="1"/>
</dbReference>
<dbReference type="FunFam" id="3.30.365.10:FF:000001">
    <property type="entry name" value="Xanthine dehydrogenase oxidase"/>
    <property type="match status" value="1"/>
</dbReference>
<dbReference type="InterPro" id="IPR036010">
    <property type="entry name" value="2Fe-2S_ferredoxin-like_sf"/>
</dbReference>
<dbReference type="SUPFAM" id="SSF54292">
    <property type="entry name" value="2Fe-2S ferredoxin-like"/>
    <property type="match status" value="1"/>
</dbReference>
<feature type="binding site" evidence="15">
    <location>
        <position position="194"/>
    </location>
    <ligand>
        <name>[2Fe-2S] cluster</name>
        <dbReference type="ChEBI" id="CHEBI:190135"/>
        <label>2</label>
    </ligand>
</feature>
<feature type="binding site" evidence="15">
    <location>
        <position position="1080"/>
    </location>
    <ligand>
        <name>Mo-molybdopterin</name>
        <dbReference type="ChEBI" id="CHEBI:71302"/>
    </ligand>
    <ligandPart>
        <name>Mo</name>
        <dbReference type="ChEBI" id="CHEBI:28685"/>
    </ligandPart>
</feature>
<evidence type="ECO:0000256" key="15">
    <source>
        <dbReference type="PIRSR" id="PIRSR000127-3"/>
    </source>
</evidence>
<dbReference type="EMBL" id="OV696686">
    <property type="protein sequence ID" value="CAH1231898.1"/>
    <property type="molecule type" value="Genomic_DNA"/>
</dbReference>
<feature type="binding site" evidence="15">
    <location>
        <position position="119"/>
    </location>
    <ligand>
        <name>[2Fe-2S] cluster</name>
        <dbReference type="ChEBI" id="CHEBI:190135"/>
        <label>1</label>
    </ligand>
</feature>
<feature type="domain" description="2Fe-2S ferredoxin-type" evidence="16">
    <location>
        <begin position="50"/>
        <end position="137"/>
    </location>
</feature>
<evidence type="ECO:0000259" key="16">
    <source>
        <dbReference type="PROSITE" id="PS51085"/>
    </source>
</evidence>
<keyword evidence="4" id="KW-0285">Flavoprotein</keyword>
<dbReference type="Pfam" id="PF02738">
    <property type="entry name" value="MoCoBD_1"/>
    <property type="match status" value="1"/>
</dbReference>
<feature type="binding site" evidence="15">
    <location>
        <position position="803"/>
    </location>
    <ligand>
        <name>Mo-molybdopterin</name>
        <dbReference type="ChEBI" id="CHEBI:71302"/>
    </ligand>
    <ligandPart>
        <name>Mo</name>
        <dbReference type="ChEBI" id="CHEBI:28685"/>
    </ligandPart>
</feature>
<feature type="binding site" evidence="15">
    <location>
        <position position="196"/>
    </location>
    <ligand>
        <name>[2Fe-2S] cluster</name>
        <dbReference type="ChEBI" id="CHEBI:190135"/>
        <label>2</label>
    </ligand>
</feature>
<dbReference type="Pfam" id="PF20256">
    <property type="entry name" value="MoCoBD_2"/>
    <property type="match status" value="1"/>
</dbReference>
<dbReference type="GO" id="GO:0071949">
    <property type="term" value="F:FAD binding"/>
    <property type="evidence" value="ECO:0007669"/>
    <property type="project" value="InterPro"/>
</dbReference>
<evidence type="ECO:0000256" key="13">
    <source>
        <dbReference type="PIRSR" id="PIRSR000127-1"/>
    </source>
</evidence>
<dbReference type="InterPro" id="IPR001041">
    <property type="entry name" value="2Fe-2S_ferredoxin-type"/>
</dbReference>
<dbReference type="InterPro" id="IPR005107">
    <property type="entry name" value="CO_DH_flav_C"/>
</dbReference>
<dbReference type="InterPro" id="IPR036884">
    <property type="entry name" value="2Fe-2S-bd_dom_sf"/>
</dbReference>
<dbReference type="Gene3D" id="1.10.150.120">
    <property type="entry name" value="[2Fe-2S]-binding domain"/>
    <property type="match status" value="1"/>
</dbReference>
<dbReference type="SUPFAM" id="SSF56003">
    <property type="entry name" value="Molybdenum cofactor-binding domain"/>
    <property type="match status" value="1"/>
</dbReference>
<keyword evidence="19" id="KW-1185">Reference proteome</keyword>
<dbReference type="SUPFAM" id="SSF55447">
    <property type="entry name" value="CO dehydrogenase flavoprotein C-terminal domain-like"/>
    <property type="match status" value="1"/>
</dbReference>
<dbReference type="InterPro" id="IPR036683">
    <property type="entry name" value="CO_DH_flav_C_dom_sf"/>
</dbReference>
<dbReference type="InterPro" id="IPR016169">
    <property type="entry name" value="FAD-bd_PCMH_sub2"/>
</dbReference>
<dbReference type="Pfam" id="PF01315">
    <property type="entry name" value="Ald_Xan_dh_C"/>
    <property type="match status" value="1"/>
</dbReference>
<evidence type="ECO:0000256" key="5">
    <source>
        <dbReference type="ARBA" id="ARBA00022714"/>
    </source>
</evidence>
<dbReference type="PROSITE" id="PS51387">
    <property type="entry name" value="FAD_PCMH"/>
    <property type="match status" value="1"/>
</dbReference>
<dbReference type="InterPro" id="IPR036318">
    <property type="entry name" value="FAD-bd_PCMH-like_sf"/>
</dbReference>
<feature type="binding site" evidence="15">
    <location>
        <position position="772"/>
    </location>
    <ligand>
        <name>Mo-molybdopterin</name>
        <dbReference type="ChEBI" id="CHEBI:71302"/>
    </ligand>
    <ligandPart>
        <name>Mo</name>
        <dbReference type="ChEBI" id="CHEBI:28685"/>
    </ligandPart>
</feature>
<dbReference type="Pfam" id="PF00941">
    <property type="entry name" value="FAD_binding_5"/>
    <property type="match status" value="1"/>
</dbReference>
<dbReference type="InterPro" id="IPR000674">
    <property type="entry name" value="Ald_Oxase/Xan_DH_a/b"/>
</dbReference>
<feature type="binding site" evidence="15">
    <location>
        <position position="915"/>
    </location>
    <ligand>
        <name>Mo-molybdopterin</name>
        <dbReference type="ChEBI" id="CHEBI:71302"/>
    </ligand>
    <ligandPart>
        <name>Mo</name>
        <dbReference type="ChEBI" id="CHEBI:28685"/>
    </ligandPart>
</feature>
<dbReference type="InterPro" id="IPR046867">
    <property type="entry name" value="AldOxase/xan_DH_MoCoBD2"/>
</dbReference>
<dbReference type="InterPro" id="IPR037165">
    <property type="entry name" value="AldOxase/xan_DH_Mopterin-bd_sf"/>
</dbReference>
<evidence type="ECO:0000256" key="9">
    <source>
        <dbReference type="ARBA" id="ARBA00023004"/>
    </source>
</evidence>
<evidence type="ECO:0000256" key="11">
    <source>
        <dbReference type="ARBA" id="ARBA00023027"/>
    </source>
</evidence>
<feature type="binding site" evidence="14">
    <location>
        <position position="441"/>
    </location>
    <ligand>
        <name>FAD</name>
        <dbReference type="ChEBI" id="CHEBI:57692"/>
    </ligand>
</feature>
<feature type="binding site" evidence="15">
    <location>
        <position position="97"/>
    </location>
    <ligand>
        <name>[2Fe-2S] cluster</name>
        <dbReference type="ChEBI" id="CHEBI:190135"/>
        <label>1</label>
    </ligand>
</feature>
<dbReference type="FunFam" id="3.30.365.10:FF:000002">
    <property type="entry name" value="Xanthine dehydrogenase oxidase"/>
    <property type="match status" value="1"/>
</dbReference>
<comment type="cofactor">
    <cofactor evidence="12">
        <name>[2Fe-2S] cluster</name>
        <dbReference type="ChEBI" id="CHEBI:190135"/>
    </cofactor>
</comment>
<comment type="cofactor">
    <cofactor evidence="1 14">
        <name>FAD</name>
        <dbReference type="ChEBI" id="CHEBI:57692"/>
    </cofactor>
</comment>
<dbReference type="SUPFAM" id="SSF56176">
    <property type="entry name" value="FAD-binding/transporter-associated domain-like"/>
    <property type="match status" value="1"/>
</dbReference>
<dbReference type="SUPFAM" id="SSF47741">
    <property type="entry name" value="CO dehydrogenase ISP C-domain like"/>
    <property type="match status" value="1"/>
</dbReference>
<evidence type="ECO:0000256" key="4">
    <source>
        <dbReference type="ARBA" id="ARBA00022630"/>
    </source>
</evidence>
<dbReference type="InterPro" id="IPR036856">
    <property type="entry name" value="Ald_Oxase/Xan_DH_a/b_sf"/>
</dbReference>
<evidence type="ECO:0000256" key="14">
    <source>
        <dbReference type="PIRSR" id="PIRSR000127-2"/>
    </source>
</evidence>
<dbReference type="SMART" id="SM01008">
    <property type="entry name" value="Ald_Xan_dh_C"/>
    <property type="match status" value="1"/>
</dbReference>
<keyword evidence="7 14" id="KW-0274">FAD</keyword>
<comment type="cofactor">
    <cofactor evidence="15">
        <name>[2Fe-2S] cluster</name>
        <dbReference type="ChEBI" id="CHEBI:190135"/>
    </cofactor>
    <text evidence="15">Binds 2 [2Fe-2S] clusters.</text>
</comment>
<dbReference type="InterPro" id="IPR002888">
    <property type="entry name" value="2Fe-2S-bd"/>
</dbReference>
<keyword evidence="6 15" id="KW-0479">Metal-binding</keyword>
<comment type="cofactor">
    <cofactor evidence="15">
        <name>Mo-molybdopterin</name>
        <dbReference type="ChEBI" id="CHEBI:71302"/>
    </cofactor>
    <text evidence="15">Binds 1 Mo-molybdopterin (Mo-MPT) cofactor per subunit.</text>
</comment>
<dbReference type="InterPro" id="IPR002346">
    <property type="entry name" value="Mopterin_DH_FAD-bd"/>
</dbReference>
<dbReference type="FunFam" id="3.10.20.30:FF:000012">
    <property type="entry name" value="Xanthine dehydrogenase/oxidase"/>
    <property type="match status" value="1"/>
</dbReference>
<proteinExistence type="inferred from homology"/>
<name>A0A8J9VUM4_BRALA</name>
<keyword evidence="5 15" id="KW-0001">2Fe-2S</keyword>
<reference evidence="18" key="1">
    <citation type="submission" date="2022-01" db="EMBL/GenBank/DDBJ databases">
        <authorList>
            <person name="Braso-Vives M."/>
        </authorList>
    </citation>
    <scope>NUCLEOTIDE SEQUENCE</scope>
</reference>
<sequence length="1311" mass="142513">MAPYKDNTDAMTLSAVQICNPTLEKNGMTKSRHTNNTMPILPDANEDFKDKLTFWVNGKRHVVQNADPAMTLNEWLRYRRGLTGTKVMCREGGCGCCVVMVTHPNLTNGGTCSYSLNSCLCPVCSVDGWSITTVEGLGGQKDGFHPIQRRLADFNGSQCGYCSPGMVVNMYGLLNKKPQPSQQDVENHFDGHICRCTGYRPILDAMKSFAADADPEKGGCIDIEDLDKHPCPRTGEACNGASANGVNGTNTSYLRCNQNGVTWYRPTTMAELYGLLEQHSQDRYKLVCGNTAAGVYKDDGPHTCLIDIKAVSDLYNCQAGQPLVVGSAVSLSTLFDLLRAGSDRSPSYGVLADHLCKVANVSVRNVGSWAGNLMIKHDHPEFPSDVFTIMEAAGAKVTIGHRDESQIMALGDFLGTAMNGKVICSLEIPPGKPEDVFRTYKVAPRSQNAHAYVNAGFRMTLDRQSDLTVVTKPSIVFGGIKKTMVHASATEDFLIGKTITDAETLRGALAVLQAELVPDDSALQSSQYTRQLAMGLFYKFYLSAVGKESLTDRVRSAGDSLVRPVSRGEQYFQTKESEWPLRQPMPKTSSRVQASGEAIYINDMPAMPGEVFAAFVSSTVANCKLGNLDFSRAMEIPGAVACMTAGDVKGQNNLSADDEILSSGEVSYAGQPVALVIADTQAHADAMAKAVQVAYTDIKPPILSIQDAIAAESFHPNVSEMVKGDPKGALAGAPHRISGEVSCGSQYHFYMETQVCRCTPTEDGMDVQSATQSMDSVQAAVAQATGMSAHRVYVSVKRLGGGFGGKGPASTLPAAACAVAAQNLNRTVRLSMPLDANMEAMSKRAPYLVKYEVGFDEEGRLLAVVYNLYEDNGTSVHCSFLPFLPQVAENVYCCPSWQLTGQACKTHVAPATYTRAPGYVAVHFCMEHIIEHVAKTLNKDPADIRRVNMFENGHTILSGYTLADCNITQLWDDLLTSAQIKQRQQEIEAFNKEHRWKKRGLSVVPCRYALHPSFFRFTVFVAIYHTDGSVVITHGGIEMGQGVDTKVIQVAAATLGVPLEMIHVMSTNSLSGANSESSGGSTTSELNCQGVLECCRRLNERINPIRQEMGGAPKWTELITTCHSKGVDLSEKYMEHHPLPVFRPTYHSYGVTCTEVELDVLTGEREIIRSDILFDCGESVNPDLDVGQVEGAFVFGLGYWLTEKCVYDKETGRLLTNGTWEYKPPTTKDIPADLRVTLLPNSSNPYNVIRSKAASEPPLLMSCSAVFALRKAIQSAREDSGYGADFFPLNGPATVETCHQTCLVDSSNFTL</sequence>
<protein>
    <submittedName>
        <fullName evidence="18">XDH protein</fullName>
    </submittedName>
</protein>
<keyword evidence="8" id="KW-0560">Oxidoreductase</keyword>
<feature type="binding site" evidence="15">
    <location>
        <position position="89"/>
    </location>
    <ligand>
        <name>[2Fe-2S] cluster</name>
        <dbReference type="ChEBI" id="CHEBI:190135"/>
        <label>1</label>
    </ligand>
</feature>
<keyword evidence="11" id="KW-0520">NAD</keyword>
<dbReference type="Gene3D" id="3.10.20.30">
    <property type="match status" value="1"/>
</dbReference>
<dbReference type="FunFam" id="3.30.390.50:FF:000003">
    <property type="entry name" value="Aldehyde oxidase1"/>
    <property type="match status" value="1"/>
</dbReference>
<dbReference type="InterPro" id="IPR016208">
    <property type="entry name" value="Ald_Oxase/xanthine_DH-like"/>
</dbReference>
<evidence type="ECO:0000256" key="2">
    <source>
        <dbReference type="ARBA" id="ARBA00006849"/>
    </source>
</evidence>
<gene>
    <name evidence="18" type="primary">XDH</name>
    <name evidence="18" type="ORF">BLAG_LOCUS1352</name>
</gene>
<dbReference type="GO" id="GO:0005506">
    <property type="term" value="F:iron ion binding"/>
    <property type="evidence" value="ECO:0007669"/>
    <property type="project" value="InterPro"/>
</dbReference>
<organism evidence="18 19">
    <name type="scientific">Branchiostoma lanceolatum</name>
    <name type="common">Common lancelet</name>
    <name type="synonym">Amphioxus lanceolatum</name>
    <dbReference type="NCBI Taxonomy" id="7740"/>
    <lineage>
        <taxon>Eukaryota</taxon>
        <taxon>Metazoa</taxon>
        <taxon>Chordata</taxon>
        <taxon>Cephalochordata</taxon>
        <taxon>Leptocardii</taxon>
        <taxon>Amphioxiformes</taxon>
        <taxon>Branchiostomatidae</taxon>
        <taxon>Branchiostoma</taxon>
    </lineage>
</organism>
<feature type="binding site" evidence="15">
    <location>
        <position position="94"/>
    </location>
    <ligand>
        <name>[2Fe-2S] cluster</name>
        <dbReference type="ChEBI" id="CHEBI:190135"/>
        <label>1</label>
    </ligand>
</feature>
<comment type="similarity">
    <text evidence="2">Belongs to the xanthine dehydrogenase family.</text>
</comment>
<feature type="active site" description="Proton acceptor" evidence="13">
    <location>
        <position position="1256"/>
    </location>
</feature>
<feature type="binding site" evidence="14">
    <location>
        <begin position="368"/>
        <end position="372"/>
    </location>
    <ligand>
        <name>FAD</name>
        <dbReference type="ChEBI" id="CHEBI:57692"/>
    </ligand>
</feature>
<dbReference type="CDD" id="cd00207">
    <property type="entry name" value="fer2"/>
    <property type="match status" value="1"/>
</dbReference>
<feature type="binding site" evidence="15">
    <location>
        <position position="159"/>
    </location>
    <ligand>
        <name>[2Fe-2S] cluster</name>
        <dbReference type="ChEBI" id="CHEBI:190135"/>
        <label>2</label>
    </ligand>
</feature>
<evidence type="ECO:0000259" key="17">
    <source>
        <dbReference type="PROSITE" id="PS51387"/>
    </source>
</evidence>
<dbReference type="PANTHER" id="PTHR45444">
    <property type="entry name" value="XANTHINE DEHYDROGENASE"/>
    <property type="match status" value="1"/>
</dbReference>
<dbReference type="InterPro" id="IPR016166">
    <property type="entry name" value="FAD-bd_PCMH"/>
</dbReference>
<evidence type="ECO:0000256" key="1">
    <source>
        <dbReference type="ARBA" id="ARBA00001974"/>
    </source>
</evidence>
<keyword evidence="9 15" id="KW-0408">Iron</keyword>
<keyword evidence="3 15" id="KW-0500">Molybdenum</keyword>
<dbReference type="InterPro" id="IPR012675">
    <property type="entry name" value="Beta-grasp_dom_sf"/>
</dbReference>
<dbReference type="Pfam" id="PF03450">
    <property type="entry name" value="CO_deh_flav_C"/>
    <property type="match status" value="1"/>
</dbReference>
<dbReference type="PANTHER" id="PTHR45444:SF3">
    <property type="entry name" value="XANTHINE DEHYDROGENASE"/>
    <property type="match status" value="1"/>
</dbReference>
<evidence type="ECO:0000313" key="18">
    <source>
        <dbReference type="EMBL" id="CAH1231898.1"/>
    </source>
</evidence>
<evidence type="ECO:0000256" key="10">
    <source>
        <dbReference type="ARBA" id="ARBA00023014"/>
    </source>
</evidence>
<dbReference type="Gene3D" id="3.30.365.10">
    <property type="entry name" value="Aldehyde oxidase/xanthine dehydrogenase, molybdopterin binding domain"/>
    <property type="match status" value="4"/>
</dbReference>
<dbReference type="Pfam" id="PF00111">
    <property type="entry name" value="Fer2"/>
    <property type="match status" value="1"/>
</dbReference>
<feature type="binding site" evidence="15">
    <location>
        <position position="162"/>
    </location>
    <ligand>
        <name>[2Fe-2S] cluster</name>
        <dbReference type="ChEBI" id="CHEBI:190135"/>
        <label>2</label>
    </ligand>
</feature>
<dbReference type="PIRSF" id="PIRSF000127">
    <property type="entry name" value="Xanthine_DH"/>
    <property type="match status" value="1"/>
</dbReference>